<proteinExistence type="inferred from homology"/>
<name>A0ABT1Z589_9ACTN</name>
<reference evidence="9 10" key="1">
    <citation type="submission" date="2022-08" db="EMBL/GenBank/DDBJ databases">
        <title>Tractidigestivibacter montrealensis type strain KD21.</title>
        <authorList>
            <person name="Diop K."/>
            <person name="Richard C."/>
            <person name="Routy B."/>
        </authorList>
    </citation>
    <scope>NUCLEOTIDE SEQUENCE [LARGE SCALE GENOMIC DNA]</scope>
    <source>
        <strain evidence="9 10">KD21</strain>
    </source>
</reference>
<evidence type="ECO:0000256" key="3">
    <source>
        <dbReference type="ARBA" id="ARBA00022475"/>
    </source>
</evidence>
<keyword evidence="6 7" id="KW-0472">Membrane</keyword>
<comment type="subcellular location">
    <subcellularLocation>
        <location evidence="1">Cell membrane</location>
        <topology evidence="1">Multi-pass membrane protein</topology>
    </subcellularLocation>
</comment>
<dbReference type="PANTHER" id="PTHR40074:SF2">
    <property type="entry name" value="O-ACETYLTRANSFERASE WECH"/>
    <property type="match status" value="1"/>
</dbReference>
<feature type="transmembrane region" description="Helical" evidence="7">
    <location>
        <begin position="83"/>
        <end position="104"/>
    </location>
</feature>
<evidence type="ECO:0000256" key="1">
    <source>
        <dbReference type="ARBA" id="ARBA00004651"/>
    </source>
</evidence>
<keyword evidence="9" id="KW-0808">Transferase</keyword>
<keyword evidence="5 7" id="KW-1133">Transmembrane helix</keyword>
<comment type="caution">
    <text evidence="9">The sequence shown here is derived from an EMBL/GenBank/DDBJ whole genome shotgun (WGS) entry which is preliminary data.</text>
</comment>
<feature type="transmembrane region" description="Helical" evidence="7">
    <location>
        <begin position="257"/>
        <end position="279"/>
    </location>
</feature>
<keyword evidence="9" id="KW-0012">Acyltransferase</keyword>
<protein>
    <submittedName>
        <fullName evidence="9">Acyltransferase</fullName>
    </submittedName>
</protein>
<dbReference type="Pfam" id="PF01757">
    <property type="entry name" value="Acyl_transf_3"/>
    <property type="match status" value="1"/>
</dbReference>
<feature type="domain" description="Acyltransferase 3" evidence="8">
    <location>
        <begin position="13"/>
        <end position="342"/>
    </location>
</feature>
<feature type="transmembrane region" description="Helical" evidence="7">
    <location>
        <begin position="14"/>
        <end position="33"/>
    </location>
</feature>
<dbReference type="RefSeq" id="WP_258498167.1">
    <property type="nucleotide sequence ID" value="NZ_JANSKA010000001.1"/>
</dbReference>
<dbReference type="PANTHER" id="PTHR40074">
    <property type="entry name" value="O-ACETYLTRANSFERASE WECH"/>
    <property type="match status" value="1"/>
</dbReference>
<dbReference type="Proteomes" id="UP001204320">
    <property type="component" value="Unassembled WGS sequence"/>
</dbReference>
<feature type="transmembrane region" description="Helical" evidence="7">
    <location>
        <begin position="161"/>
        <end position="184"/>
    </location>
</feature>
<evidence type="ECO:0000256" key="6">
    <source>
        <dbReference type="ARBA" id="ARBA00023136"/>
    </source>
</evidence>
<sequence length="366" mass="40454">MSASTHMRLYFEDVLNVLSCFAVVALHCSLTVFGKGRGSEWELALAQQAAFIFAVPVFMMLSGANLMEYRSRYSTYEFFRKRVLRVGVALLVGSVACYLAYGLFPDSFWGARDVVKDFSLGEFVHGFLGNTINNVYWFFYAIIGVYCVTPLLSLAADRPRLLRGLLAGGFLLAFVVPTLTWAHLVMPEDVSAMQGWPLLTSTAVFYFLFGYYLREYVPDTPAVRAAAVVAMVASPVLMYAIGHAVNVASTQYDSFPVNAFFPLAAAYAAGLFCVVRILEPRLRALGKRAKSVLTALSSASLYVYLFHIPVINWLGVNVTPDLSGRFVRHPLYEAVIVFVLVGVPSVAYAAAKRTAKRRARETAFAR</sequence>
<keyword evidence="3" id="KW-1003">Cell membrane</keyword>
<feature type="transmembrane region" description="Helical" evidence="7">
    <location>
        <begin position="331"/>
        <end position="351"/>
    </location>
</feature>
<keyword evidence="10" id="KW-1185">Reference proteome</keyword>
<organism evidence="9 10">
    <name type="scientific">Tractidigestivibacter montrealensis</name>
    <dbReference type="NCBI Taxonomy" id="2972466"/>
    <lineage>
        <taxon>Bacteria</taxon>
        <taxon>Bacillati</taxon>
        <taxon>Actinomycetota</taxon>
        <taxon>Coriobacteriia</taxon>
        <taxon>Coriobacteriales</taxon>
        <taxon>Atopobiaceae</taxon>
        <taxon>Tractidigestivibacter</taxon>
    </lineage>
</organism>
<comment type="similarity">
    <text evidence="2">Belongs to the acyltransferase 3 family.</text>
</comment>
<evidence type="ECO:0000256" key="2">
    <source>
        <dbReference type="ARBA" id="ARBA00007400"/>
    </source>
</evidence>
<feature type="transmembrane region" description="Helical" evidence="7">
    <location>
        <begin position="225"/>
        <end position="245"/>
    </location>
</feature>
<dbReference type="InterPro" id="IPR002656">
    <property type="entry name" value="Acyl_transf_3_dom"/>
</dbReference>
<dbReference type="GO" id="GO:0016746">
    <property type="term" value="F:acyltransferase activity"/>
    <property type="evidence" value="ECO:0007669"/>
    <property type="project" value="UniProtKB-KW"/>
</dbReference>
<feature type="transmembrane region" description="Helical" evidence="7">
    <location>
        <begin position="45"/>
        <end position="62"/>
    </location>
</feature>
<dbReference type="EMBL" id="JANSKA010000001">
    <property type="protein sequence ID" value="MCR9035369.1"/>
    <property type="molecule type" value="Genomic_DNA"/>
</dbReference>
<accession>A0ABT1Z589</accession>
<evidence type="ECO:0000259" key="8">
    <source>
        <dbReference type="Pfam" id="PF01757"/>
    </source>
</evidence>
<evidence type="ECO:0000313" key="10">
    <source>
        <dbReference type="Proteomes" id="UP001204320"/>
    </source>
</evidence>
<feature type="transmembrane region" description="Helical" evidence="7">
    <location>
        <begin position="135"/>
        <end position="154"/>
    </location>
</feature>
<feature type="transmembrane region" description="Helical" evidence="7">
    <location>
        <begin position="291"/>
        <end position="311"/>
    </location>
</feature>
<gene>
    <name evidence="9" type="ORF">NVS32_00135</name>
</gene>
<feature type="transmembrane region" description="Helical" evidence="7">
    <location>
        <begin position="196"/>
        <end position="213"/>
    </location>
</feature>
<evidence type="ECO:0000256" key="5">
    <source>
        <dbReference type="ARBA" id="ARBA00022989"/>
    </source>
</evidence>
<keyword evidence="4 7" id="KW-0812">Transmembrane</keyword>
<evidence type="ECO:0000256" key="7">
    <source>
        <dbReference type="SAM" id="Phobius"/>
    </source>
</evidence>
<evidence type="ECO:0000256" key="4">
    <source>
        <dbReference type="ARBA" id="ARBA00022692"/>
    </source>
</evidence>
<evidence type="ECO:0000313" key="9">
    <source>
        <dbReference type="EMBL" id="MCR9035369.1"/>
    </source>
</evidence>